<dbReference type="EMBL" id="JABEXW010000544">
    <property type="protein sequence ID" value="KAF4962398.1"/>
    <property type="molecule type" value="Genomic_DNA"/>
</dbReference>
<gene>
    <name evidence="3" type="ORF">FSARC_9507</name>
</gene>
<name>A0A8H4TQQ6_9HYPO</name>
<feature type="chain" id="PRO_5034933738" evidence="2">
    <location>
        <begin position="21"/>
        <end position="98"/>
    </location>
</feature>
<reference evidence="3" key="1">
    <citation type="journal article" date="2020" name="BMC Genomics">
        <title>Correction to: Identification and distribution of gene clusters required for synthesis of sphingolipid metabolism inhibitors in diverse species of the filamentous fungus Fusarium.</title>
        <authorList>
            <person name="Kim H.S."/>
            <person name="Lohmar J.M."/>
            <person name="Busman M."/>
            <person name="Brown D.W."/>
            <person name="Naumann T.A."/>
            <person name="Divon H.H."/>
            <person name="Lysoe E."/>
            <person name="Uhlig S."/>
            <person name="Proctor R.H."/>
        </authorList>
    </citation>
    <scope>NUCLEOTIDE SEQUENCE</scope>
    <source>
        <strain evidence="3">NRRL 20472</strain>
    </source>
</reference>
<keyword evidence="2" id="KW-0732">Signal</keyword>
<reference evidence="3" key="2">
    <citation type="submission" date="2020-05" db="EMBL/GenBank/DDBJ databases">
        <authorList>
            <person name="Kim H.-S."/>
            <person name="Proctor R.H."/>
            <person name="Brown D.W."/>
        </authorList>
    </citation>
    <scope>NUCLEOTIDE SEQUENCE</scope>
    <source>
        <strain evidence="3">NRRL 20472</strain>
    </source>
</reference>
<dbReference type="Proteomes" id="UP000622797">
    <property type="component" value="Unassembled WGS sequence"/>
</dbReference>
<keyword evidence="4" id="KW-1185">Reference proteome</keyword>
<feature type="region of interest" description="Disordered" evidence="1">
    <location>
        <begin position="21"/>
        <end position="98"/>
    </location>
</feature>
<evidence type="ECO:0000256" key="1">
    <source>
        <dbReference type="SAM" id="MobiDB-lite"/>
    </source>
</evidence>
<feature type="signal peptide" evidence="2">
    <location>
        <begin position="1"/>
        <end position="20"/>
    </location>
</feature>
<organism evidence="3 4">
    <name type="scientific">Fusarium sarcochroum</name>
    <dbReference type="NCBI Taxonomy" id="1208366"/>
    <lineage>
        <taxon>Eukaryota</taxon>
        <taxon>Fungi</taxon>
        <taxon>Dikarya</taxon>
        <taxon>Ascomycota</taxon>
        <taxon>Pezizomycotina</taxon>
        <taxon>Sordariomycetes</taxon>
        <taxon>Hypocreomycetidae</taxon>
        <taxon>Hypocreales</taxon>
        <taxon>Nectriaceae</taxon>
        <taxon>Fusarium</taxon>
        <taxon>Fusarium lateritium species complex</taxon>
    </lineage>
</organism>
<proteinExistence type="predicted"/>
<dbReference type="AlphaFoldDB" id="A0A8H4TQQ6"/>
<sequence length="98" mass="9890">MVRFFLSALAVIASATLITATPVGPRQEQQTGVLPNLQFPPDRNAPNSDPLPQPPAPLPAAGPDRTGADASDANPFSAGSDDGGKSTAENVAEALTGP</sequence>
<evidence type="ECO:0000256" key="2">
    <source>
        <dbReference type="SAM" id="SignalP"/>
    </source>
</evidence>
<evidence type="ECO:0000313" key="4">
    <source>
        <dbReference type="Proteomes" id="UP000622797"/>
    </source>
</evidence>
<protein>
    <submittedName>
        <fullName evidence="3">Uncharacterized protein</fullName>
    </submittedName>
</protein>
<accession>A0A8H4TQQ6</accession>
<comment type="caution">
    <text evidence="3">The sequence shown here is derived from an EMBL/GenBank/DDBJ whole genome shotgun (WGS) entry which is preliminary data.</text>
</comment>
<dbReference type="OrthoDB" id="10596925at2759"/>
<evidence type="ECO:0000313" key="3">
    <source>
        <dbReference type="EMBL" id="KAF4962398.1"/>
    </source>
</evidence>
<feature type="compositionally biased region" description="Pro residues" evidence="1">
    <location>
        <begin position="49"/>
        <end position="60"/>
    </location>
</feature>